<dbReference type="AlphaFoldDB" id="A0A1U9KDP3"/>
<keyword evidence="1" id="KW-0472">Membrane</keyword>
<dbReference type="STRING" id="435.A0U92_02980"/>
<keyword evidence="1" id="KW-0812">Transmembrane</keyword>
<reference evidence="2 3" key="1">
    <citation type="submission" date="2016-03" db="EMBL/GenBank/DDBJ databases">
        <title>Acetic acid bacteria sequencing.</title>
        <authorList>
            <person name="Brandt J."/>
            <person name="Jakob F."/>
            <person name="Vogel R.F."/>
        </authorList>
    </citation>
    <scope>NUCLEOTIDE SEQUENCE [LARGE SCALE GENOMIC DNA]</scope>
    <source>
        <strain evidence="2 3">TMW2.1153</strain>
    </source>
</reference>
<keyword evidence="3" id="KW-1185">Reference proteome</keyword>
<keyword evidence="1" id="KW-1133">Transmembrane helix</keyword>
<evidence type="ECO:0008006" key="4">
    <source>
        <dbReference type="Google" id="ProtNLM"/>
    </source>
</evidence>
<proteinExistence type="predicted"/>
<evidence type="ECO:0000313" key="3">
    <source>
        <dbReference type="Proteomes" id="UP000188937"/>
    </source>
</evidence>
<organism evidence="2 3">
    <name type="scientific">Acetobacter aceti</name>
    <dbReference type="NCBI Taxonomy" id="435"/>
    <lineage>
        <taxon>Bacteria</taxon>
        <taxon>Pseudomonadati</taxon>
        <taxon>Pseudomonadota</taxon>
        <taxon>Alphaproteobacteria</taxon>
        <taxon>Acetobacterales</taxon>
        <taxon>Acetobacteraceae</taxon>
        <taxon>Acetobacter</taxon>
        <taxon>Acetobacter subgen. Acetobacter</taxon>
    </lineage>
</organism>
<name>A0A1U9KDP3_ACEAC</name>
<dbReference type="Proteomes" id="UP000188937">
    <property type="component" value="Chromosome"/>
</dbReference>
<dbReference type="EMBL" id="CP014692">
    <property type="protein sequence ID" value="AQS83902.1"/>
    <property type="molecule type" value="Genomic_DNA"/>
</dbReference>
<evidence type="ECO:0000313" key="2">
    <source>
        <dbReference type="EMBL" id="AQS83902.1"/>
    </source>
</evidence>
<protein>
    <recommendedName>
        <fullName evidence="4">DUF883 domain-containing protein</fullName>
    </recommendedName>
</protein>
<sequence>MIMSADKIKKQAATAVDEASTTARDELEALKSQLEHFLNAHVVPPISDAANAAVTNAREIAEHQKTTVATSVSAKPFLSIAISFVAGFVLGRLSR</sequence>
<accession>A0A1U9KDP3</accession>
<gene>
    <name evidence="2" type="ORF">A0U92_02980</name>
</gene>
<dbReference type="KEGG" id="aace:A0U92_02980"/>
<evidence type="ECO:0000256" key="1">
    <source>
        <dbReference type="SAM" id="Phobius"/>
    </source>
</evidence>
<feature type="transmembrane region" description="Helical" evidence="1">
    <location>
        <begin position="76"/>
        <end position="93"/>
    </location>
</feature>